<organism evidence="3 4">
    <name type="scientific">Constantimarinum furrinae</name>
    <dbReference type="NCBI Taxonomy" id="2562285"/>
    <lineage>
        <taxon>Bacteria</taxon>
        <taxon>Pseudomonadati</taxon>
        <taxon>Bacteroidota</taxon>
        <taxon>Flavobacteriia</taxon>
        <taxon>Flavobacteriales</taxon>
        <taxon>Flavobacteriaceae</taxon>
        <taxon>Altibacter/Constantimarinum group</taxon>
        <taxon>Constantimarinum</taxon>
    </lineage>
</organism>
<dbReference type="Proteomes" id="UP000515514">
    <property type="component" value="Chromosome"/>
</dbReference>
<dbReference type="AlphaFoldDB" id="A0A7G8PWM7"/>
<sequence length="139" mass="15879">MEQLSPITIKTEVKASPERVWEVWNNPKHIIKWNSASPDWHTTKAESDLRAGGSFKSRMEAKDGSMGFDFSGIYSEVKAPERLKYKLDDGRKVSVNFEATKAGVRITETFDPETVNPIELQRDGWQAILDNFKAYIEQN</sequence>
<dbReference type="InterPro" id="IPR013538">
    <property type="entry name" value="ASHA1/2-like_C"/>
</dbReference>
<accession>A0A7G8PWM7</accession>
<dbReference type="CDD" id="cd08897">
    <property type="entry name" value="SRPBCC_CalC_Aha1-like_4"/>
    <property type="match status" value="1"/>
</dbReference>
<name>A0A7G8PWM7_9FLAO</name>
<evidence type="ECO:0000313" key="4">
    <source>
        <dbReference type="Proteomes" id="UP000515514"/>
    </source>
</evidence>
<dbReference type="SUPFAM" id="SSF55961">
    <property type="entry name" value="Bet v1-like"/>
    <property type="match status" value="1"/>
</dbReference>
<evidence type="ECO:0000313" key="3">
    <source>
        <dbReference type="EMBL" id="QNJ98743.1"/>
    </source>
</evidence>
<protein>
    <recommendedName>
        <fullName evidence="2">Activator of Hsp90 ATPase homologue 1/2-like C-terminal domain-containing protein</fullName>
    </recommendedName>
</protein>
<reference evidence="3 4" key="1">
    <citation type="submission" date="2020-04" db="EMBL/GenBank/DDBJ databases">
        <title>Genome sequence of Altibacter aquimarinus strain ALE3EI.</title>
        <authorList>
            <person name="Oh H.-M."/>
            <person name="Jang D."/>
        </authorList>
    </citation>
    <scope>NUCLEOTIDE SEQUENCE [LARGE SCALE GENOMIC DNA]</scope>
    <source>
        <strain evidence="3 4">ALE3EI</strain>
    </source>
</reference>
<dbReference type="Gene3D" id="3.30.530.20">
    <property type="match status" value="1"/>
</dbReference>
<dbReference type="EMBL" id="CP052909">
    <property type="protein sequence ID" value="QNJ98743.1"/>
    <property type="molecule type" value="Genomic_DNA"/>
</dbReference>
<keyword evidence="4" id="KW-1185">Reference proteome</keyword>
<comment type="similarity">
    <text evidence="1">Belongs to the AHA1 family.</text>
</comment>
<dbReference type="InterPro" id="IPR023393">
    <property type="entry name" value="START-like_dom_sf"/>
</dbReference>
<evidence type="ECO:0000256" key="1">
    <source>
        <dbReference type="ARBA" id="ARBA00006817"/>
    </source>
</evidence>
<dbReference type="KEGG" id="alti:ALE3EI_2198"/>
<gene>
    <name evidence="3" type="ORF">ALE3EI_2198</name>
</gene>
<dbReference type="RefSeq" id="WP_186988648.1">
    <property type="nucleotide sequence ID" value="NZ_CP052909.1"/>
</dbReference>
<proteinExistence type="inferred from homology"/>
<evidence type="ECO:0000259" key="2">
    <source>
        <dbReference type="Pfam" id="PF08327"/>
    </source>
</evidence>
<dbReference type="Pfam" id="PF08327">
    <property type="entry name" value="AHSA1"/>
    <property type="match status" value="1"/>
</dbReference>
<feature type="domain" description="Activator of Hsp90 ATPase homologue 1/2-like C-terminal" evidence="2">
    <location>
        <begin position="14"/>
        <end position="137"/>
    </location>
</feature>